<dbReference type="GeneID" id="66099649"/>
<dbReference type="Proteomes" id="UP000812287">
    <property type="component" value="Unassembled WGS sequence"/>
</dbReference>
<evidence type="ECO:0000256" key="1">
    <source>
        <dbReference type="SAM" id="MobiDB-lite"/>
    </source>
</evidence>
<dbReference type="AlphaFoldDB" id="A0A9P8AR83"/>
<feature type="region of interest" description="Disordered" evidence="1">
    <location>
        <begin position="98"/>
        <end position="118"/>
    </location>
</feature>
<keyword evidence="3" id="KW-1185">Reference proteome</keyword>
<protein>
    <submittedName>
        <fullName evidence="2">Uncharacterized protein</fullName>
    </submittedName>
</protein>
<organism evidence="2 3">
    <name type="scientific">Guyanagaster necrorhizus</name>
    <dbReference type="NCBI Taxonomy" id="856835"/>
    <lineage>
        <taxon>Eukaryota</taxon>
        <taxon>Fungi</taxon>
        <taxon>Dikarya</taxon>
        <taxon>Basidiomycota</taxon>
        <taxon>Agaricomycotina</taxon>
        <taxon>Agaricomycetes</taxon>
        <taxon>Agaricomycetidae</taxon>
        <taxon>Agaricales</taxon>
        <taxon>Marasmiineae</taxon>
        <taxon>Physalacriaceae</taxon>
        <taxon>Guyanagaster</taxon>
    </lineage>
</organism>
<dbReference type="RefSeq" id="XP_043038106.1">
    <property type="nucleotide sequence ID" value="XM_043177362.1"/>
</dbReference>
<reference evidence="2" key="1">
    <citation type="submission" date="2020-11" db="EMBL/GenBank/DDBJ databases">
        <title>Adaptations for nitrogen fixation in a non-lichenized fungal sporocarp promotes dispersal by wood-feeding termites.</title>
        <authorList>
            <consortium name="DOE Joint Genome Institute"/>
            <person name="Koch R.A."/>
            <person name="Yoon G."/>
            <person name="Arayal U."/>
            <person name="Lail K."/>
            <person name="Amirebrahimi M."/>
            <person name="Labutti K."/>
            <person name="Lipzen A."/>
            <person name="Riley R."/>
            <person name="Barry K."/>
            <person name="Henrissat B."/>
            <person name="Grigoriev I.V."/>
            <person name="Herr J.R."/>
            <person name="Aime M.C."/>
        </authorList>
    </citation>
    <scope>NUCLEOTIDE SEQUENCE</scope>
    <source>
        <strain evidence="2">MCA 3950</strain>
    </source>
</reference>
<sequence>MINYCVPFPFPSEEKLIPSTLDDDPFIFPQPYDIMTFYSSFESLPTAPALSSSLQASPAAPGTSAMEISSLIQFLLNPGYQIHTSQYARFNPHPEAVSHSQSLEGIEPDRHRPAAEPRHENSTFLIAWSIDISVHLVVKDRTKESDEESVPFYYLKQNEP</sequence>
<comment type="caution">
    <text evidence="2">The sequence shown here is derived from an EMBL/GenBank/DDBJ whole genome shotgun (WGS) entry which is preliminary data.</text>
</comment>
<name>A0A9P8AR83_9AGAR</name>
<accession>A0A9P8AR83</accession>
<gene>
    <name evidence="2" type="ORF">BT62DRAFT_1007615</name>
</gene>
<dbReference type="OrthoDB" id="10541278at2759"/>
<proteinExistence type="predicted"/>
<evidence type="ECO:0000313" key="3">
    <source>
        <dbReference type="Proteomes" id="UP000812287"/>
    </source>
</evidence>
<feature type="compositionally biased region" description="Basic and acidic residues" evidence="1">
    <location>
        <begin position="107"/>
        <end position="118"/>
    </location>
</feature>
<evidence type="ECO:0000313" key="2">
    <source>
        <dbReference type="EMBL" id="KAG7444606.1"/>
    </source>
</evidence>
<dbReference type="EMBL" id="MU250539">
    <property type="protein sequence ID" value="KAG7444606.1"/>
    <property type="molecule type" value="Genomic_DNA"/>
</dbReference>